<organism evidence="7 8">
    <name type="scientific">Pseudomonas hormoni</name>
    <dbReference type="NCBI Taxonomy" id="3093767"/>
    <lineage>
        <taxon>Bacteria</taxon>
        <taxon>Pseudomonadati</taxon>
        <taxon>Pseudomonadota</taxon>
        <taxon>Gammaproteobacteria</taxon>
        <taxon>Pseudomonadales</taxon>
        <taxon>Pseudomonadaceae</taxon>
        <taxon>Pseudomonas</taxon>
    </lineage>
</organism>
<evidence type="ECO:0000256" key="3">
    <source>
        <dbReference type="ARBA" id="ARBA00022989"/>
    </source>
</evidence>
<evidence type="ECO:0000256" key="2">
    <source>
        <dbReference type="ARBA" id="ARBA00022692"/>
    </source>
</evidence>
<dbReference type="InterPro" id="IPR050307">
    <property type="entry name" value="Sterol_Desaturase_Related"/>
</dbReference>
<gene>
    <name evidence="7" type="ORF">KJF94_15345</name>
</gene>
<feature type="transmembrane region" description="Helical" evidence="5">
    <location>
        <begin position="31"/>
        <end position="49"/>
    </location>
</feature>
<evidence type="ECO:0000256" key="1">
    <source>
        <dbReference type="ARBA" id="ARBA00004370"/>
    </source>
</evidence>
<dbReference type="RefSeq" id="WP_214377185.1">
    <property type="nucleotide sequence ID" value="NZ_CP075566.1"/>
</dbReference>
<reference evidence="7 8" key="1">
    <citation type="submission" date="2021-05" db="EMBL/GenBank/DDBJ databases">
        <title>Complete genome of the cytokinin-producing biocontrol strain Pseudomonas fluorescens G20-18.</title>
        <authorList>
            <person name="Nielsen T.K."/>
            <person name="Mekureyaw M.F."/>
            <person name="Hansen L.H."/>
            <person name="Nicolaisen M.H."/>
            <person name="Roitsch T.G."/>
            <person name="Hennessy R.C."/>
        </authorList>
    </citation>
    <scope>NUCLEOTIDE SEQUENCE [LARGE SCALE GENOMIC DNA]</scope>
    <source>
        <strain evidence="7 8">G20-18</strain>
    </source>
</reference>
<proteinExistence type="predicted"/>
<evidence type="ECO:0000313" key="8">
    <source>
        <dbReference type="Proteomes" id="UP000681155"/>
    </source>
</evidence>
<feature type="transmembrane region" description="Helical" evidence="5">
    <location>
        <begin position="85"/>
        <end position="103"/>
    </location>
</feature>
<dbReference type="Proteomes" id="UP000681155">
    <property type="component" value="Chromosome"/>
</dbReference>
<dbReference type="Pfam" id="PF04116">
    <property type="entry name" value="FA_hydroxylase"/>
    <property type="match status" value="1"/>
</dbReference>
<name>A0ABX8ENQ5_9PSED</name>
<evidence type="ECO:0000256" key="4">
    <source>
        <dbReference type="ARBA" id="ARBA00023136"/>
    </source>
</evidence>
<keyword evidence="8" id="KW-1185">Reference proteome</keyword>
<dbReference type="PANTHER" id="PTHR11863">
    <property type="entry name" value="STEROL DESATURASE"/>
    <property type="match status" value="1"/>
</dbReference>
<keyword evidence="4 5" id="KW-0472">Membrane</keyword>
<comment type="subcellular location">
    <subcellularLocation>
        <location evidence="1">Membrane</location>
    </subcellularLocation>
</comment>
<evidence type="ECO:0000259" key="6">
    <source>
        <dbReference type="Pfam" id="PF04116"/>
    </source>
</evidence>
<accession>A0ABX8ENQ5</accession>
<protein>
    <submittedName>
        <fullName evidence="7">Sterol desaturase family protein</fullName>
    </submittedName>
</protein>
<dbReference type="EMBL" id="CP075566">
    <property type="protein sequence ID" value="QVW21290.1"/>
    <property type="molecule type" value="Genomic_DNA"/>
</dbReference>
<dbReference type="InterPro" id="IPR006694">
    <property type="entry name" value="Fatty_acid_hydroxylase"/>
</dbReference>
<feature type="transmembrane region" description="Helical" evidence="5">
    <location>
        <begin position="213"/>
        <end position="232"/>
    </location>
</feature>
<keyword evidence="2 5" id="KW-0812">Transmembrane</keyword>
<sequence>MDALAVLYNGLTAWVIEPVIRQFLGLFDLNGRMGLLFLFSSYSIAYALFRFRKHRGLTEAQSFGQFIGGRRVYFHRSALLDYRYYFVRAILKVALVLPIVGLVDPLVLRSGDYIAFFTNLWGARVQVEQNLSLSLLYGLGVFLVKDFMAYWAHRAFHSRWLWAFHKVHHSAPVLVPATASRVHFVEKIVEKLSTIIGIGAYAGVFWYACGGEISRYSLFGVTYLVFILNALAGNLRHSHVWLSFGPVLEHVLNSPAQHQIHHSDAPQHINKNFSINLSMWDWMFGTLYVTTSKPEVLRFGTGEQDHDRYLTVYSLIVTPFIDITRRVRMTKRPDRSRTPVRAIQHALAEMEVSHDN</sequence>
<evidence type="ECO:0000256" key="5">
    <source>
        <dbReference type="SAM" id="Phobius"/>
    </source>
</evidence>
<feature type="domain" description="Fatty acid hydroxylase" evidence="6">
    <location>
        <begin position="141"/>
        <end position="286"/>
    </location>
</feature>
<feature type="transmembrane region" description="Helical" evidence="5">
    <location>
        <begin position="188"/>
        <end position="207"/>
    </location>
</feature>
<evidence type="ECO:0000313" key="7">
    <source>
        <dbReference type="EMBL" id="QVW21290.1"/>
    </source>
</evidence>
<keyword evidence="3 5" id="KW-1133">Transmembrane helix</keyword>